<reference evidence="15 16" key="1">
    <citation type="journal article" date="2012" name="Science">
        <title>The Paleozoic origin of enzymatic lignin decomposition reconstructed from 31 fungal genomes.</title>
        <authorList>
            <person name="Floudas D."/>
            <person name="Binder M."/>
            <person name="Riley R."/>
            <person name="Barry K."/>
            <person name="Blanchette R.A."/>
            <person name="Henrissat B."/>
            <person name="Martinez A.T."/>
            <person name="Otillar R."/>
            <person name="Spatafora J.W."/>
            <person name="Yadav J.S."/>
            <person name="Aerts A."/>
            <person name="Benoit I."/>
            <person name="Boyd A."/>
            <person name="Carlson A."/>
            <person name="Copeland A."/>
            <person name="Coutinho P.M."/>
            <person name="de Vries R.P."/>
            <person name="Ferreira P."/>
            <person name="Findley K."/>
            <person name="Foster B."/>
            <person name="Gaskell J."/>
            <person name="Glotzer D."/>
            <person name="Gorecki P."/>
            <person name="Heitman J."/>
            <person name="Hesse C."/>
            <person name="Hori C."/>
            <person name="Igarashi K."/>
            <person name="Jurgens J.A."/>
            <person name="Kallen N."/>
            <person name="Kersten P."/>
            <person name="Kohler A."/>
            <person name="Kuees U."/>
            <person name="Kumar T.K.A."/>
            <person name="Kuo A."/>
            <person name="LaButti K."/>
            <person name="Larrondo L.F."/>
            <person name="Lindquist E."/>
            <person name="Ling A."/>
            <person name="Lombard V."/>
            <person name="Lucas S."/>
            <person name="Lundell T."/>
            <person name="Martin R."/>
            <person name="McLaughlin D.J."/>
            <person name="Morgenstern I."/>
            <person name="Morin E."/>
            <person name="Murat C."/>
            <person name="Nagy L.G."/>
            <person name="Nolan M."/>
            <person name="Ohm R.A."/>
            <person name="Patyshakuliyeva A."/>
            <person name="Rokas A."/>
            <person name="Ruiz-Duenas F.J."/>
            <person name="Sabat G."/>
            <person name="Salamov A."/>
            <person name="Samejima M."/>
            <person name="Schmutz J."/>
            <person name="Slot J.C."/>
            <person name="St John F."/>
            <person name="Stenlid J."/>
            <person name="Sun H."/>
            <person name="Sun S."/>
            <person name="Syed K."/>
            <person name="Tsang A."/>
            <person name="Wiebenga A."/>
            <person name="Young D."/>
            <person name="Pisabarro A."/>
            <person name="Eastwood D.C."/>
            <person name="Martin F."/>
            <person name="Cullen D."/>
            <person name="Grigoriev I.V."/>
            <person name="Hibbett D.S."/>
        </authorList>
    </citation>
    <scope>NUCLEOTIDE SEQUENCE</scope>
    <source>
        <strain evidence="16">FP-58527</strain>
    </source>
</reference>
<evidence type="ECO:0000256" key="4">
    <source>
        <dbReference type="ARBA" id="ARBA00022692"/>
    </source>
</evidence>
<dbReference type="GO" id="GO:0016887">
    <property type="term" value="F:ATP hydrolysis activity"/>
    <property type="evidence" value="ECO:0007669"/>
    <property type="project" value="InterPro"/>
</dbReference>
<feature type="domain" description="ABC transmembrane type-1" evidence="14">
    <location>
        <begin position="67"/>
        <end position="375"/>
    </location>
</feature>
<protein>
    <recommendedName>
        <fullName evidence="17">P-loop containing nucleoside triphosphate hydrolase protein</fullName>
    </recommendedName>
</protein>
<dbReference type="SUPFAM" id="SSF90123">
    <property type="entry name" value="ABC transporter transmembrane region"/>
    <property type="match status" value="2"/>
</dbReference>
<dbReference type="GO" id="GO:0016020">
    <property type="term" value="C:membrane"/>
    <property type="evidence" value="ECO:0007669"/>
    <property type="project" value="UniProtKB-SubCell"/>
</dbReference>
<keyword evidence="6" id="KW-0547">Nucleotide-binding</keyword>
<feature type="transmembrane region" description="Helical" evidence="12">
    <location>
        <begin position="1052"/>
        <end position="1074"/>
    </location>
</feature>
<dbReference type="Gene3D" id="3.40.50.300">
    <property type="entry name" value="P-loop containing nucleotide triphosphate hydrolases"/>
    <property type="match status" value="3"/>
</dbReference>
<feature type="transmembrane region" description="Helical" evidence="12">
    <location>
        <begin position="946"/>
        <end position="966"/>
    </location>
</feature>
<dbReference type="FunFam" id="3.40.50.300:FF:000240">
    <property type="entry name" value="ABC transporter B family member 20"/>
    <property type="match status" value="1"/>
</dbReference>
<dbReference type="PANTHER" id="PTHR43394:SF1">
    <property type="entry name" value="ATP-BINDING CASSETTE SUB-FAMILY B MEMBER 10, MITOCHONDRIAL"/>
    <property type="match status" value="1"/>
</dbReference>
<proteinExistence type="inferred from homology"/>
<evidence type="ECO:0000256" key="3">
    <source>
        <dbReference type="ARBA" id="ARBA00022448"/>
    </source>
</evidence>
<feature type="domain" description="ABC transporter" evidence="13">
    <location>
        <begin position="420"/>
        <end position="665"/>
    </location>
</feature>
<organism evidence="15 16">
    <name type="scientific">Fomitopsis schrenkii</name>
    <name type="common">Brown rot fungus</name>
    <dbReference type="NCBI Taxonomy" id="2126942"/>
    <lineage>
        <taxon>Eukaryota</taxon>
        <taxon>Fungi</taxon>
        <taxon>Dikarya</taxon>
        <taxon>Basidiomycota</taxon>
        <taxon>Agaricomycotina</taxon>
        <taxon>Agaricomycetes</taxon>
        <taxon>Polyporales</taxon>
        <taxon>Fomitopsis</taxon>
    </lineage>
</organism>
<keyword evidence="3" id="KW-0813">Transport</keyword>
<evidence type="ECO:0000256" key="7">
    <source>
        <dbReference type="ARBA" id="ARBA00022840"/>
    </source>
</evidence>
<evidence type="ECO:0008006" key="17">
    <source>
        <dbReference type="Google" id="ProtNLM"/>
    </source>
</evidence>
<dbReference type="PROSITE" id="PS50929">
    <property type="entry name" value="ABC_TM1F"/>
    <property type="match status" value="2"/>
</dbReference>
<keyword evidence="16" id="KW-1185">Reference proteome</keyword>
<dbReference type="PROSITE" id="PS00211">
    <property type="entry name" value="ABC_TRANSPORTER_1"/>
    <property type="match status" value="2"/>
</dbReference>
<dbReference type="CDD" id="cd18578">
    <property type="entry name" value="ABC_6TM_Pgp_ABCB1_D2_like"/>
    <property type="match status" value="1"/>
</dbReference>
<evidence type="ECO:0000256" key="10">
    <source>
        <dbReference type="ARBA" id="ARBA00023180"/>
    </source>
</evidence>
<dbReference type="SUPFAM" id="SSF52540">
    <property type="entry name" value="P-loop containing nucleoside triphosphate hydrolases"/>
    <property type="match status" value="2"/>
</dbReference>
<evidence type="ECO:0000313" key="16">
    <source>
        <dbReference type="Proteomes" id="UP000015241"/>
    </source>
</evidence>
<feature type="domain" description="ABC transmembrane type-1" evidence="14">
    <location>
        <begin position="909"/>
        <end position="1194"/>
    </location>
</feature>
<dbReference type="InterPro" id="IPR036640">
    <property type="entry name" value="ABC1_TM_sf"/>
</dbReference>
<dbReference type="HOGENOM" id="CLU_000604_17_2_1"/>
<sequence length="1469" mass="159399">MPATTETTPHASTFDLEKNLEPTTAIDVPPATPTTPSSPECPPPQPSIRLLFSLVPRRDFYLIVLPAILTSILAGGVAPFMTFVVGESFNAFANFPTAPNPSQSAKSSLLHGVGLAAVELVGLAAGALALSSITSSLWIWTGERNLRAVRKKVYAAVTQKDMVWFDTKMGAEDSVQVVEGDGPLGAGGLMAKFARETDEVRMASSLSSGFIIQYLTTSITCLILAFVQSWSLTLIILSAVPVLVVIQAASQVFAGAHLGVERATTATAATLVDRAVAAIATVKAFNAETHEQESIGRILDAMQVAANKCITVWGITSSLGQFVMMAMFVQAFWFGSKLVRDGAITPGTVMAVFWACLIATSNLQMCIPQIIVLSKGKFSMAALLALVDSAPVSPVSSNPKLARRSARIRKIVPGRCHGEFELDSVTFAYPSRPTMPVLQDVSIFLPSSETSFIVGGSGSGKSTVAQLLLRMYATTKGAIRFDDQDVNYLDEDWMRSHVAAISQGCILFDMTVHENVAMGFAYSGSRRSPDDVTRAEVEAVCRAALMHEFVRDLPEGYDTRLGNGGANLSGGQKQRLAIARALLRNPTVLILDEATSALDATSRILVFEAIKRWRANMTTIVITHDLSQIEPEDFVYVLKSGQVIEQGFRNELESFVDGEFRQMVSTQEACGGFQEKSEAEAETVPVEAILEQQDVDKQEELAAVKDTAKALKHRSVAPALRPLTLGNWMFEAVADLTKRSKVPFPKAVLASRETQRISRLAPPEDPVEETVKQRRRKTLHIDIPSLASPPATLTSASHRYSLQFTPTSPTLYSHRSTTSLLSPIAVDDEDFDLEKAALKRTAAEATTKRTETKRPRARWDEKSLAALKAVKVESSDEAATEEPVPCSQQSFWSLVRDIYPTIPNKPLLFIGMLCCLASGAMTPIFSFLLSRIFFEVSIGAKDVSTINMFGVIVLAVAAADGLFIGLKYAVMEVVAMSWVTRVRKVCLARLLAQDKKWFDKTDNSAVRLVQILIKDGDDARSLIATVLCQAIVVCAMLGLGLIWALVRGWQLTLVGFAIAPVFAVTMAVQTNLVAKCEMRNKRAREEVAKGYYEAISNIRGIRAMGFEGAFQSRFDSSADSALSMGVRGAFVEGCTYGVASALIYLAEALLFYVGAVLIARGTYSYLQMVQVLNLVVFSVSIGSQLMGFTQRIAKSVQATRDFNTLLKLSTFTEESRGVLRPEIYGAVSFSNVSFAYPERADVPVLKDLSLEIAENECVAIVGASGCGKSTITALLQRLYEPNTGSISIGLNELRSTDAHHLRDHVAVVSQHPNLFDTTIIENIAYGNKDISFEDVQRAAKAANVHDFIESLPKGYDTLVGENASLISGGQAQRLQIARALARPARILILDECTSALDAENQMAIMETLAHARVGRTTLVVTHKLQMMRMCDRIVVVDDGVIAEEGTYEALIQRRGVFAQLASGGAWTGD</sequence>
<feature type="transmembrane region" description="Helical" evidence="12">
    <location>
        <begin position="120"/>
        <end position="141"/>
    </location>
</feature>
<keyword evidence="10" id="KW-0325">Glycoprotein</keyword>
<dbReference type="Pfam" id="PF00005">
    <property type="entry name" value="ABC_tran"/>
    <property type="match status" value="2"/>
</dbReference>
<dbReference type="FunFam" id="3.40.50.300:FF:001471">
    <property type="entry name" value="P-loop containing nucleoside triphosphate hydrolase protein"/>
    <property type="match status" value="1"/>
</dbReference>
<dbReference type="InterPro" id="IPR027417">
    <property type="entry name" value="P-loop_NTPase"/>
</dbReference>
<dbReference type="PROSITE" id="PS50893">
    <property type="entry name" value="ABC_TRANSPORTER_2"/>
    <property type="match status" value="2"/>
</dbReference>
<keyword evidence="8 12" id="KW-1133">Transmembrane helix</keyword>
<feature type="transmembrane region" description="Helical" evidence="12">
    <location>
        <begin position="352"/>
        <end position="373"/>
    </location>
</feature>
<evidence type="ECO:0000256" key="8">
    <source>
        <dbReference type="ARBA" id="ARBA00022989"/>
    </source>
</evidence>
<evidence type="ECO:0000256" key="5">
    <source>
        <dbReference type="ARBA" id="ARBA00022737"/>
    </source>
</evidence>
<dbReference type="EMBL" id="KE504264">
    <property type="protein sequence ID" value="EPS93626.1"/>
    <property type="molecule type" value="Genomic_DNA"/>
</dbReference>
<feature type="region of interest" description="Disordered" evidence="11">
    <location>
        <begin position="1"/>
        <end position="43"/>
    </location>
</feature>
<feature type="compositionally biased region" description="Polar residues" evidence="11">
    <location>
        <begin position="1"/>
        <end position="11"/>
    </location>
</feature>
<dbReference type="Pfam" id="PF00664">
    <property type="entry name" value="ABC_membrane"/>
    <property type="match status" value="2"/>
</dbReference>
<feature type="domain" description="ABC transporter" evidence="13">
    <location>
        <begin position="1227"/>
        <end position="1463"/>
    </location>
</feature>
<feature type="transmembrane region" description="Helical" evidence="12">
    <location>
        <begin position="1022"/>
        <end position="1046"/>
    </location>
</feature>
<dbReference type="PANTHER" id="PTHR43394">
    <property type="entry name" value="ATP-DEPENDENT PERMEASE MDL1, MITOCHONDRIAL"/>
    <property type="match status" value="1"/>
</dbReference>
<dbReference type="InterPro" id="IPR017871">
    <property type="entry name" value="ABC_transporter-like_CS"/>
</dbReference>
<keyword evidence="7" id="KW-0067">ATP-binding</keyword>
<comment type="subcellular location">
    <subcellularLocation>
        <location evidence="1">Membrane</location>
        <topology evidence="1">Multi-pass membrane protein</topology>
    </subcellularLocation>
</comment>
<dbReference type="eggNOG" id="KOG0055">
    <property type="taxonomic scope" value="Eukaryota"/>
</dbReference>
<feature type="transmembrane region" description="Helical" evidence="12">
    <location>
        <begin position="310"/>
        <end position="332"/>
    </location>
</feature>
<dbReference type="FunCoup" id="S8DJ41">
    <property type="interactions" value="27"/>
</dbReference>
<dbReference type="CDD" id="cd18577">
    <property type="entry name" value="ABC_6TM_Pgp_ABCB1_D1_like"/>
    <property type="match status" value="1"/>
</dbReference>
<accession>S8DJ41</accession>
<gene>
    <name evidence="15" type="ORF">FOMPIDRAFT_141371</name>
</gene>
<keyword evidence="9 12" id="KW-0472">Membrane</keyword>
<dbReference type="GO" id="GO:0015421">
    <property type="term" value="F:ABC-type oligopeptide transporter activity"/>
    <property type="evidence" value="ECO:0007669"/>
    <property type="project" value="TreeGrafter"/>
</dbReference>
<feature type="transmembrane region" description="Helical" evidence="12">
    <location>
        <begin position="234"/>
        <end position="254"/>
    </location>
</feature>
<keyword evidence="5" id="KW-0677">Repeat</keyword>
<evidence type="ECO:0000259" key="14">
    <source>
        <dbReference type="PROSITE" id="PS50929"/>
    </source>
</evidence>
<dbReference type="STRING" id="743788.S8DJ41"/>
<evidence type="ECO:0000256" key="6">
    <source>
        <dbReference type="ARBA" id="ARBA00022741"/>
    </source>
</evidence>
<evidence type="ECO:0000256" key="2">
    <source>
        <dbReference type="ARBA" id="ARBA00007577"/>
    </source>
</evidence>
<evidence type="ECO:0000256" key="9">
    <source>
        <dbReference type="ARBA" id="ARBA00023136"/>
    </source>
</evidence>
<evidence type="ECO:0000259" key="13">
    <source>
        <dbReference type="PROSITE" id="PS50893"/>
    </source>
</evidence>
<dbReference type="Proteomes" id="UP000015241">
    <property type="component" value="Unassembled WGS sequence"/>
</dbReference>
<dbReference type="InParanoid" id="S8DJ41"/>
<dbReference type="InterPro" id="IPR003593">
    <property type="entry name" value="AAA+_ATPase"/>
</dbReference>
<feature type="transmembrane region" description="Helical" evidence="12">
    <location>
        <begin position="1134"/>
        <end position="1159"/>
    </location>
</feature>
<dbReference type="InterPro" id="IPR011527">
    <property type="entry name" value="ABC1_TM_dom"/>
</dbReference>
<dbReference type="InterPro" id="IPR003439">
    <property type="entry name" value="ABC_transporter-like_ATP-bd"/>
</dbReference>
<evidence type="ECO:0000256" key="12">
    <source>
        <dbReference type="SAM" id="Phobius"/>
    </source>
</evidence>
<dbReference type="SMART" id="SM00382">
    <property type="entry name" value="AAA"/>
    <property type="match status" value="2"/>
</dbReference>
<feature type="transmembrane region" description="Helical" evidence="12">
    <location>
        <begin position="210"/>
        <end position="228"/>
    </location>
</feature>
<evidence type="ECO:0000313" key="15">
    <source>
        <dbReference type="EMBL" id="EPS93626.1"/>
    </source>
</evidence>
<dbReference type="Gene3D" id="1.20.1560.10">
    <property type="entry name" value="ABC transporter type 1, transmembrane domain"/>
    <property type="match status" value="2"/>
</dbReference>
<evidence type="ECO:0000256" key="1">
    <source>
        <dbReference type="ARBA" id="ARBA00004141"/>
    </source>
</evidence>
<comment type="similarity">
    <text evidence="2">Belongs to the ABC transporter superfamily. ABCB family. Multidrug resistance exporter (TC 3.A.1.201) subfamily.</text>
</comment>
<dbReference type="OrthoDB" id="6500128at2759"/>
<feature type="transmembrane region" description="Helical" evidence="12">
    <location>
        <begin position="60"/>
        <end position="85"/>
    </location>
</feature>
<dbReference type="GO" id="GO:0005524">
    <property type="term" value="F:ATP binding"/>
    <property type="evidence" value="ECO:0007669"/>
    <property type="project" value="UniProtKB-KW"/>
</dbReference>
<evidence type="ECO:0000256" key="11">
    <source>
        <dbReference type="SAM" id="MobiDB-lite"/>
    </source>
</evidence>
<dbReference type="InterPro" id="IPR039421">
    <property type="entry name" value="Type_1_exporter"/>
</dbReference>
<name>S8DJ41_FOMSC</name>
<feature type="transmembrane region" description="Helical" evidence="12">
    <location>
        <begin position="907"/>
        <end position="934"/>
    </location>
</feature>
<keyword evidence="4 12" id="KW-0812">Transmembrane</keyword>